<evidence type="ECO:0000256" key="1">
    <source>
        <dbReference type="ARBA" id="ARBA00000832"/>
    </source>
</evidence>
<protein>
    <recommendedName>
        <fullName evidence="6 7">6-phosphogluconolactonase</fullName>
        <shortName evidence="7">6PGL</shortName>
        <ecNumber evidence="5 7">3.1.1.31</ecNumber>
    </recommendedName>
</protein>
<dbReference type="Gene3D" id="3.40.50.1360">
    <property type="match status" value="1"/>
</dbReference>
<evidence type="ECO:0000256" key="7">
    <source>
        <dbReference type="RuleBase" id="RU365095"/>
    </source>
</evidence>
<evidence type="ECO:0000313" key="9">
    <source>
        <dbReference type="EMBL" id="MBE9610800.1"/>
    </source>
</evidence>
<dbReference type="Pfam" id="PF01182">
    <property type="entry name" value="Glucosamine_iso"/>
    <property type="match status" value="1"/>
</dbReference>
<keyword evidence="10" id="KW-1185">Reference proteome</keyword>
<dbReference type="UniPathway" id="UPA00115">
    <property type="reaction ID" value="UER00409"/>
</dbReference>
<dbReference type="GO" id="GO:0006098">
    <property type="term" value="P:pentose-phosphate shunt"/>
    <property type="evidence" value="ECO:0007669"/>
    <property type="project" value="UniProtKB-UniPathway"/>
</dbReference>
<dbReference type="InterPro" id="IPR005900">
    <property type="entry name" value="6-phosphogluconolactonase_DevB"/>
</dbReference>
<dbReference type="PANTHER" id="PTHR11054:SF0">
    <property type="entry name" value="6-PHOSPHOGLUCONOLACTONASE"/>
    <property type="match status" value="1"/>
</dbReference>
<accession>A0A8J7FNR7</accession>
<evidence type="ECO:0000256" key="3">
    <source>
        <dbReference type="ARBA" id="ARBA00004961"/>
    </source>
</evidence>
<comment type="pathway">
    <text evidence="3 7">Carbohydrate degradation; pentose phosphate pathway; D-ribulose 5-phosphate from D-glucose 6-phosphate (oxidative stage): step 2/3.</text>
</comment>
<dbReference type="NCBIfam" id="TIGR01198">
    <property type="entry name" value="pgl"/>
    <property type="match status" value="1"/>
</dbReference>
<dbReference type="GO" id="GO:0005975">
    <property type="term" value="P:carbohydrate metabolic process"/>
    <property type="evidence" value="ECO:0007669"/>
    <property type="project" value="UniProtKB-UniRule"/>
</dbReference>
<dbReference type="InterPro" id="IPR006148">
    <property type="entry name" value="Glc/Gal-6P_isomerase"/>
</dbReference>
<dbReference type="EMBL" id="JADFUA010000013">
    <property type="protein sequence ID" value="MBE9610800.1"/>
    <property type="molecule type" value="Genomic_DNA"/>
</dbReference>
<evidence type="ECO:0000256" key="6">
    <source>
        <dbReference type="ARBA" id="ARBA00020337"/>
    </source>
</evidence>
<evidence type="ECO:0000313" key="10">
    <source>
        <dbReference type="Proteomes" id="UP000604481"/>
    </source>
</evidence>
<dbReference type="InterPro" id="IPR037171">
    <property type="entry name" value="NagB/RpiA_transferase-like"/>
</dbReference>
<evidence type="ECO:0000259" key="8">
    <source>
        <dbReference type="Pfam" id="PF01182"/>
    </source>
</evidence>
<name>A0A8J7FNR7_9NEIS</name>
<sequence length="232" mass="24976">MSLTWHQFAKKEELDQQLAGFIAERLRTAIARDGRASLAVSGGRTPAGMFRALQALEIDWQQVDITLVDERWVPNDHADSNERLTRENLLQGPVAAATFHSMVNDAATPHDGLSGIEARLSNMKTPIDILILGMGDDGHTASLFPQAPELEAACASTALVAAINPVTAPHLRITLTLPAIAAAAAIAVHITGDSKKTLLETALAEDKPLTEQYPIRRVLDRVAGKAHVFWAA</sequence>
<dbReference type="PANTHER" id="PTHR11054">
    <property type="entry name" value="6-PHOSPHOGLUCONOLACTONASE"/>
    <property type="match status" value="1"/>
</dbReference>
<keyword evidence="7 9" id="KW-0378">Hydrolase</keyword>
<comment type="similarity">
    <text evidence="4 7">Belongs to the glucosamine/galactosamine-6-phosphate isomerase family. 6-phosphogluconolactonase subfamily.</text>
</comment>
<dbReference type="Proteomes" id="UP000604481">
    <property type="component" value="Unassembled WGS sequence"/>
</dbReference>
<comment type="function">
    <text evidence="2 7">Hydrolysis of 6-phosphogluconolactone to 6-phosphogluconate.</text>
</comment>
<dbReference type="RefSeq" id="WP_194117347.1">
    <property type="nucleotide sequence ID" value="NZ_JADFUA010000013.1"/>
</dbReference>
<proteinExistence type="inferred from homology"/>
<reference evidence="9 10" key="1">
    <citation type="submission" date="2020-10" db="EMBL/GenBank/DDBJ databases">
        <title>The genome sequence of Chitinilyticum litopenaei 4Y14.</title>
        <authorList>
            <person name="Liu Y."/>
        </authorList>
    </citation>
    <scope>NUCLEOTIDE SEQUENCE [LARGE SCALE GENOMIC DNA]</scope>
    <source>
        <strain evidence="9 10">4Y14</strain>
    </source>
</reference>
<organism evidence="9 10">
    <name type="scientific">Chitinilyticum piscinae</name>
    <dbReference type="NCBI Taxonomy" id="2866724"/>
    <lineage>
        <taxon>Bacteria</taxon>
        <taxon>Pseudomonadati</taxon>
        <taxon>Pseudomonadota</taxon>
        <taxon>Betaproteobacteria</taxon>
        <taxon>Neisseriales</taxon>
        <taxon>Chitinibacteraceae</taxon>
        <taxon>Chitinilyticum</taxon>
    </lineage>
</organism>
<evidence type="ECO:0000256" key="4">
    <source>
        <dbReference type="ARBA" id="ARBA00010662"/>
    </source>
</evidence>
<dbReference type="AlphaFoldDB" id="A0A8J7FNR7"/>
<dbReference type="SUPFAM" id="SSF100950">
    <property type="entry name" value="NagB/RpiA/CoA transferase-like"/>
    <property type="match status" value="1"/>
</dbReference>
<feature type="domain" description="Glucosamine/galactosamine-6-phosphate isomerase" evidence="8">
    <location>
        <begin position="10"/>
        <end position="220"/>
    </location>
</feature>
<evidence type="ECO:0000256" key="2">
    <source>
        <dbReference type="ARBA" id="ARBA00002681"/>
    </source>
</evidence>
<evidence type="ECO:0000256" key="5">
    <source>
        <dbReference type="ARBA" id="ARBA00013198"/>
    </source>
</evidence>
<comment type="catalytic activity">
    <reaction evidence="1 7">
        <text>6-phospho-D-glucono-1,5-lactone + H2O = 6-phospho-D-gluconate + H(+)</text>
        <dbReference type="Rhea" id="RHEA:12556"/>
        <dbReference type="ChEBI" id="CHEBI:15377"/>
        <dbReference type="ChEBI" id="CHEBI:15378"/>
        <dbReference type="ChEBI" id="CHEBI:57955"/>
        <dbReference type="ChEBI" id="CHEBI:58759"/>
        <dbReference type="EC" id="3.1.1.31"/>
    </reaction>
</comment>
<comment type="caution">
    <text evidence="9">The sequence shown here is derived from an EMBL/GenBank/DDBJ whole genome shotgun (WGS) entry which is preliminary data.</text>
</comment>
<dbReference type="InterPro" id="IPR039104">
    <property type="entry name" value="6PGL"/>
</dbReference>
<dbReference type="EC" id="3.1.1.31" evidence="5 7"/>
<dbReference type="CDD" id="cd01400">
    <property type="entry name" value="6PGL"/>
    <property type="match status" value="1"/>
</dbReference>
<gene>
    <name evidence="7 9" type="primary">pgl</name>
    <name evidence="9" type="ORF">INR99_15780</name>
</gene>
<dbReference type="GO" id="GO:0017057">
    <property type="term" value="F:6-phosphogluconolactonase activity"/>
    <property type="evidence" value="ECO:0007669"/>
    <property type="project" value="UniProtKB-UniRule"/>
</dbReference>